<accession>A0A1H2A3Z4</accession>
<name>A0A1H2A3Z4_9PSED</name>
<sequence>MSGNLKPRNLDQPLILSAHPAGVGAIDVENPARPLPVLVGPLNLKPGDHIDLYWGDADAPLSHYEHPEDEPPINDFVTLTVDVGDIRSAPEPVPVWYRFTPFPGGTSQDSDITRLRVKLEAPGGIDIDPATPYENEALPAPPVQPPGVIVSAQGVRVIVPPYPHMSEGDRVRISWGRLRLDHPPLDSTDLERQVVIAIPASLVESAGNSSALPVRYEIHDRVGNWSKHSPANPVVVSLGSS</sequence>
<gene>
    <name evidence="1" type="ORF">SAMN05216598_5514</name>
</gene>
<dbReference type="EMBL" id="LT629777">
    <property type="protein sequence ID" value="SDT40492.1"/>
    <property type="molecule type" value="Genomic_DNA"/>
</dbReference>
<keyword evidence="2" id="KW-1185">Reference proteome</keyword>
<dbReference type="AlphaFoldDB" id="A0A1H2A3Z4"/>
<evidence type="ECO:0000313" key="2">
    <source>
        <dbReference type="Proteomes" id="UP000199524"/>
    </source>
</evidence>
<reference evidence="2" key="1">
    <citation type="submission" date="2016-10" db="EMBL/GenBank/DDBJ databases">
        <authorList>
            <person name="Varghese N."/>
            <person name="Submissions S."/>
        </authorList>
    </citation>
    <scope>NUCLEOTIDE SEQUENCE [LARGE SCALE GENOMIC DNA]</scope>
    <source>
        <strain evidence="2">ATCC 23835</strain>
    </source>
</reference>
<dbReference type="GeneID" id="300210354"/>
<organism evidence="1 2">
    <name type="scientific">Pseudomonas asplenii</name>
    <dbReference type="NCBI Taxonomy" id="53407"/>
    <lineage>
        <taxon>Bacteria</taxon>
        <taxon>Pseudomonadati</taxon>
        <taxon>Pseudomonadota</taxon>
        <taxon>Gammaproteobacteria</taxon>
        <taxon>Pseudomonadales</taxon>
        <taxon>Pseudomonadaceae</taxon>
        <taxon>Pseudomonas</taxon>
    </lineage>
</organism>
<dbReference type="Proteomes" id="UP000199524">
    <property type="component" value="Chromosome I"/>
</dbReference>
<protein>
    <submittedName>
        <fullName evidence="1">Uncharacterized protein</fullName>
    </submittedName>
</protein>
<evidence type="ECO:0000313" key="1">
    <source>
        <dbReference type="EMBL" id="SDT40492.1"/>
    </source>
</evidence>
<proteinExistence type="predicted"/>
<dbReference type="RefSeq" id="WP_090210535.1">
    <property type="nucleotide sequence ID" value="NZ_LT629777.1"/>
</dbReference>